<dbReference type="Pfam" id="PF18818">
    <property type="entry name" value="MPTase-PolyVal"/>
    <property type="match status" value="1"/>
</dbReference>
<evidence type="ECO:0000259" key="2">
    <source>
        <dbReference type="Pfam" id="PF18818"/>
    </source>
</evidence>
<evidence type="ECO:0000259" key="1">
    <source>
        <dbReference type="Pfam" id="PF08401"/>
    </source>
</evidence>
<sequence>MADEKKALHVEVAEKLIEALKAGTAPWQKPWNSKGLPAFQLPYNAVTGNRYQGINTLSLIMSGRNDPRWMTYKQADDNGWQVSKGSKSTPIQFIKLFEQRTKRDENGKVVKDDKGDTVKITVKLNRPIITSFAVFNAEQVNGIPELIIPDISSLGWEPLERAEQLIKSSGADIQHVPGNRAFYSPFKDNITLPLKQQFDEPGKYYATALHELGHWTGHESRLDRSLLNKFGTKDYAREELRAEIASLLIGDELRIGHDPSQHTAYVDSWISILTDHPFEIHSAAADAEKIYTYLLDLERKRNMELTAFADDKKVSSHLLTENDHISYNGTIFKVNENLKNGRLKMEDLGSGQQFILSREDLLYKNLLEAKQQKPEVLTIESLNTMNSQFSEIEVNNNYQLKR</sequence>
<protein>
    <submittedName>
        <fullName evidence="3">DUF1738 domain-containing protein</fullName>
    </submittedName>
</protein>
<evidence type="ECO:0000313" key="3">
    <source>
        <dbReference type="EMBL" id="MXV51995.1"/>
    </source>
</evidence>
<dbReference type="Pfam" id="PF08401">
    <property type="entry name" value="ArdcN"/>
    <property type="match status" value="1"/>
</dbReference>
<accession>A0A7K1YBP7</accession>
<reference evidence="3 4" key="1">
    <citation type="submission" date="2019-11" db="EMBL/GenBank/DDBJ databases">
        <title>Pedobacter sp. HMF7647 Genome sequencing and assembly.</title>
        <authorList>
            <person name="Kang H."/>
            <person name="Kim H."/>
            <person name="Joh K."/>
        </authorList>
    </citation>
    <scope>NUCLEOTIDE SEQUENCE [LARGE SCALE GENOMIC DNA]</scope>
    <source>
        <strain evidence="3 4">HMF7647</strain>
    </source>
</reference>
<organism evidence="3 4">
    <name type="scientific">Hufsiella arboris</name>
    <dbReference type="NCBI Taxonomy" id="2695275"/>
    <lineage>
        <taxon>Bacteria</taxon>
        <taxon>Pseudomonadati</taxon>
        <taxon>Bacteroidota</taxon>
        <taxon>Sphingobacteriia</taxon>
        <taxon>Sphingobacteriales</taxon>
        <taxon>Sphingobacteriaceae</taxon>
        <taxon>Hufsiella</taxon>
    </lineage>
</organism>
<comment type="caution">
    <text evidence="3">The sequence shown here is derived from an EMBL/GenBank/DDBJ whole genome shotgun (WGS) entry which is preliminary data.</text>
</comment>
<keyword evidence="4" id="KW-1185">Reference proteome</keyword>
<dbReference type="RefSeq" id="WP_160845179.1">
    <property type="nucleotide sequence ID" value="NZ_WVHT01000006.1"/>
</dbReference>
<feature type="domain" description="N-terminal" evidence="1">
    <location>
        <begin position="8"/>
        <end position="135"/>
    </location>
</feature>
<dbReference type="AlphaFoldDB" id="A0A7K1YBP7"/>
<feature type="domain" description="Polyvalent protein metallopeptidase" evidence="2">
    <location>
        <begin position="160"/>
        <end position="285"/>
    </location>
</feature>
<gene>
    <name evidence="3" type="ORF">GS399_13520</name>
</gene>
<dbReference type="InterPro" id="IPR041459">
    <property type="entry name" value="MPTase-PolyVal"/>
</dbReference>
<name>A0A7K1YBP7_9SPHI</name>
<dbReference type="Proteomes" id="UP000466586">
    <property type="component" value="Unassembled WGS sequence"/>
</dbReference>
<dbReference type="GO" id="GO:0003697">
    <property type="term" value="F:single-stranded DNA binding"/>
    <property type="evidence" value="ECO:0007669"/>
    <property type="project" value="InterPro"/>
</dbReference>
<proteinExistence type="predicted"/>
<evidence type="ECO:0000313" key="4">
    <source>
        <dbReference type="Proteomes" id="UP000466586"/>
    </source>
</evidence>
<dbReference type="EMBL" id="WVHT01000006">
    <property type="protein sequence ID" value="MXV51995.1"/>
    <property type="molecule type" value="Genomic_DNA"/>
</dbReference>
<dbReference type="InterPro" id="IPR013610">
    <property type="entry name" value="ArdC_N"/>
</dbReference>